<evidence type="ECO:0000313" key="2">
    <source>
        <dbReference type="EMBL" id="JAS66735.1"/>
    </source>
</evidence>
<gene>
    <name evidence="2" type="ORF">g.48607</name>
</gene>
<name>A0A1B6GWK0_9HEMI</name>
<sequence>MRDRLRERERDNERRRGERDRDHKRLQLKKEVQISFLKVKYSGCALLGGSVLKTVFCPYKMFIKTVLRDAFKVISREFICLQSVSRRFYTGNTHCFSLWLN</sequence>
<proteinExistence type="predicted"/>
<feature type="region of interest" description="Disordered" evidence="1">
    <location>
        <begin position="1"/>
        <end position="22"/>
    </location>
</feature>
<organism evidence="2">
    <name type="scientific">Cuerna arida</name>
    <dbReference type="NCBI Taxonomy" id="1464854"/>
    <lineage>
        <taxon>Eukaryota</taxon>
        <taxon>Metazoa</taxon>
        <taxon>Ecdysozoa</taxon>
        <taxon>Arthropoda</taxon>
        <taxon>Hexapoda</taxon>
        <taxon>Insecta</taxon>
        <taxon>Pterygota</taxon>
        <taxon>Neoptera</taxon>
        <taxon>Paraneoptera</taxon>
        <taxon>Hemiptera</taxon>
        <taxon>Auchenorrhyncha</taxon>
        <taxon>Membracoidea</taxon>
        <taxon>Cicadellidae</taxon>
        <taxon>Cicadellinae</taxon>
        <taxon>Proconiini</taxon>
        <taxon>Cuerna</taxon>
    </lineage>
</organism>
<protein>
    <submittedName>
        <fullName evidence="2">Uncharacterized protein</fullName>
    </submittedName>
</protein>
<accession>A0A1B6GWK0</accession>
<evidence type="ECO:0000256" key="1">
    <source>
        <dbReference type="SAM" id="MobiDB-lite"/>
    </source>
</evidence>
<dbReference type="AlphaFoldDB" id="A0A1B6GWK0"/>
<dbReference type="EMBL" id="GECZ01003034">
    <property type="protein sequence ID" value="JAS66735.1"/>
    <property type="molecule type" value="Transcribed_RNA"/>
</dbReference>
<reference evidence="2" key="1">
    <citation type="submission" date="2015-11" db="EMBL/GenBank/DDBJ databases">
        <title>De novo transcriptome assembly of four potential Pierce s Disease insect vectors from Arizona vineyards.</title>
        <authorList>
            <person name="Tassone E.E."/>
        </authorList>
    </citation>
    <scope>NUCLEOTIDE SEQUENCE</scope>
</reference>